<evidence type="ECO:0000256" key="2">
    <source>
        <dbReference type="RuleBase" id="RU364116"/>
    </source>
</evidence>
<dbReference type="GO" id="GO:0051539">
    <property type="term" value="F:4 iron, 4 sulfur cluster binding"/>
    <property type="evidence" value="ECO:0007669"/>
    <property type="project" value="UniProtKB-UniRule"/>
</dbReference>
<keyword evidence="2" id="KW-0143">Chaperone</keyword>
<dbReference type="InterPro" id="IPR010723">
    <property type="entry name" value="HemN_C"/>
</dbReference>
<dbReference type="GO" id="GO:0046872">
    <property type="term" value="F:metal ion binding"/>
    <property type="evidence" value="ECO:0007669"/>
    <property type="project" value="UniProtKB-UniRule"/>
</dbReference>
<dbReference type="GO" id="GO:0006779">
    <property type="term" value="P:porphyrin-containing compound biosynthetic process"/>
    <property type="evidence" value="ECO:0007669"/>
    <property type="project" value="InterPro"/>
</dbReference>
<dbReference type="AlphaFoldDB" id="A0AAE3ILM6"/>
<dbReference type="InterPro" id="IPR023404">
    <property type="entry name" value="rSAM_horseshoe"/>
</dbReference>
<keyword evidence="2" id="KW-0411">Iron-sulfur</keyword>
<dbReference type="SMART" id="SM00729">
    <property type="entry name" value="Elp3"/>
    <property type="match status" value="1"/>
</dbReference>
<name>A0AAE3ILM6_9BACT</name>
<dbReference type="SFLD" id="SFLDF00288">
    <property type="entry name" value="HemN-like__clustered_with_nucl"/>
    <property type="match status" value="1"/>
</dbReference>
<protein>
    <recommendedName>
        <fullName evidence="2">Heme chaperone HemW</fullName>
    </recommendedName>
</protein>
<keyword evidence="2" id="KW-0004">4Fe-4S</keyword>
<dbReference type="PROSITE" id="PS51918">
    <property type="entry name" value="RADICAL_SAM"/>
    <property type="match status" value="1"/>
</dbReference>
<feature type="domain" description="Radical SAM core" evidence="3">
    <location>
        <begin position="1"/>
        <end position="229"/>
    </location>
</feature>
<sequence length="372" mass="42568">MSIYIHIPYCRKACHYCNFHFSTTRHQLKAMIDAVCNEIKLQRNYVAQPLETIYFGGGTPSILDTDDIDKIFTAIHQNFSVAADPEITIETNPDDITVENLKAWKLNGINRLSMGIQSFFNDDLQWMNRAHNASQAVNAIKLAQDAGFCNITIDLIYGTPTLPDHKWIQNLTTAISLHIPHLSCYALTVEHKTALHKFIEKGKINNISAEQQARQFELLMKAARTAGYEHYEISNFAKPGFRSRHNSNYWSGKEYLGIGPSAHSFNGSERRWNIANNALYIQSLEKNIVPFEVEILSEENKMNEYIMTSLRTSEGFDLNYFSRRFGEQKAQTIKASAQRWMKQQWLVQREAHFILTDAGKLMADGIAADLFF</sequence>
<dbReference type="EMBL" id="JAOTPL010000006">
    <property type="protein sequence ID" value="MCU7694134.1"/>
    <property type="molecule type" value="Genomic_DNA"/>
</dbReference>
<dbReference type="InterPro" id="IPR004559">
    <property type="entry name" value="HemW-like"/>
</dbReference>
<evidence type="ECO:0000313" key="4">
    <source>
        <dbReference type="EMBL" id="MCU7694134.1"/>
    </source>
</evidence>
<keyword evidence="2" id="KW-0963">Cytoplasm</keyword>
<dbReference type="InterPro" id="IPR058240">
    <property type="entry name" value="rSAM_sf"/>
</dbReference>
<dbReference type="SFLD" id="SFLDS00029">
    <property type="entry name" value="Radical_SAM"/>
    <property type="match status" value="1"/>
</dbReference>
<evidence type="ECO:0000259" key="3">
    <source>
        <dbReference type="PROSITE" id="PS51918"/>
    </source>
</evidence>
<dbReference type="CDD" id="cd01335">
    <property type="entry name" value="Radical_SAM"/>
    <property type="match status" value="1"/>
</dbReference>
<dbReference type="SUPFAM" id="SSF102114">
    <property type="entry name" value="Radical SAM enzymes"/>
    <property type="match status" value="1"/>
</dbReference>
<dbReference type="Proteomes" id="UP001209317">
    <property type="component" value="Unassembled WGS sequence"/>
</dbReference>
<gene>
    <name evidence="4" type="primary">hemW</name>
    <name evidence="4" type="ORF">OD355_06340</name>
</gene>
<proteinExistence type="inferred from homology"/>
<comment type="similarity">
    <text evidence="1">Belongs to the anaerobic coproporphyrinogen-III oxidase family. HemW subfamily.</text>
</comment>
<dbReference type="Pfam" id="PF04055">
    <property type="entry name" value="Radical_SAM"/>
    <property type="match status" value="1"/>
</dbReference>
<evidence type="ECO:0000313" key="5">
    <source>
        <dbReference type="Proteomes" id="UP001209317"/>
    </source>
</evidence>
<keyword evidence="2" id="KW-0949">S-adenosyl-L-methionine</keyword>
<dbReference type="GO" id="GO:0004109">
    <property type="term" value="F:coproporphyrinogen oxidase activity"/>
    <property type="evidence" value="ECO:0007669"/>
    <property type="project" value="InterPro"/>
</dbReference>
<dbReference type="Gene3D" id="3.80.30.20">
    <property type="entry name" value="tm_1862 like domain"/>
    <property type="match status" value="1"/>
</dbReference>
<keyword evidence="5" id="KW-1185">Reference proteome</keyword>
<comment type="subcellular location">
    <subcellularLocation>
        <location evidence="2">Cytoplasm</location>
    </subcellularLocation>
</comment>
<dbReference type="GO" id="GO:0005737">
    <property type="term" value="C:cytoplasm"/>
    <property type="evidence" value="ECO:0007669"/>
    <property type="project" value="UniProtKB-SubCell"/>
</dbReference>
<keyword evidence="2" id="KW-0479">Metal-binding</keyword>
<dbReference type="InterPro" id="IPR006638">
    <property type="entry name" value="Elp3/MiaA/NifB-like_rSAM"/>
</dbReference>
<organism evidence="4 5">
    <name type="scientific">Haoranjiania flava</name>
    <dbReference type="NCBI Taxonomy" id="1856322"/>
    <lineage>
        <taxon>Bacteria</taxon>
        <taxon>Pseudomonadati</taxon>
        <taxon>Bacteroidota</taxon>
        <taxon>Chitinophagia</taxon>
        <taxon>Chitinophagales</taxon>
        <taxon>Chitinophagaceae</taxon>
        <taxon>Haoranjiania</taxon>
    </lineage>
</organism>
<comment type="caution">
    <text evidence="4">The sequence shown here is derived from an EMBL/GenBank/DDBJ whole genome shotgun (WGS) entry which is preliminary data.</text>
</comment>
<reference evidence="4" key="1">
    <citation type="submission" date="2022-10" db="EMBL/GenBank/DDBJ databases">
        <authorList>
            <person name="Kim H.S."/>
            <person name="Kim J.-S."/>
            <person name="Suh M.K."/>
            <person name="Eom M.K."/>
            <person name="Lee J.-S."/>
        </authorList>
    </citation>
    <scope>NUCLEOTIDE SEQUENCE</scope>
    <source>
        <strain evidence="4">LIP-5</strain>
    </source>
</reference>
<keyword evidence="2" id="KW-0408">Iron</keyword>
<dbReference type="NCBIfam" id="TIGR00539">
    <property type="entry name" value="hemN_rel"/>
    <property type="match status" value="1"/>
</dbReference>
<dbReference type="SFLD" id="SFLDG01065">
    <property type="entry name" value="anaerobic_coproporphyrinogen-I"/>
    <property type="match status" value="1"/>
</dbReference>
<accession>A0AAE3ILM6</accession>
<dbReference type="RefSeq" id="WP_263037619.1">
    <property type="nucleotide sequence ID" value="NZ_JAOTPL010000006.1"/>
</dbReference>
<dbReference type="InterPro" id="IPR034505">
    <property type="entry name" value="Coproporphyrinogen-III_oxidase"/>
</dbReference>
<comment type="function">
    <text evidence="2">Probably acts as a heme chaperone, transferring heme to an unknown acceptor. Binds one molecule of heme per monomer, possibly covalently. Binds 1 [4Fe-4S] cluster. The cluster is coordinated with 3 cysteines and an exchangeable S-adenosyl-L-methionine.</text>
</comment>
<dbReference type="PANTHER" id="PTHR13932">
    <property type="entry name" value="COPROPORPHYRINIGEN III OXIDASE"/>
    <property type="match status" value="1"/>
</dbReference>
<keyword evidence="2" id="KW-0349">Heme</keyword>
<dbReference type="PANTHER" id="PTHR13932:SF5">
    <property type="entry name" value="RADICAL S-ADENOSYL METHIONINE DOMAIN-CONTAINING PROTEIN 1, MITOCHONDRIAL"/>
    <property type="match status" value="1"/>
</dbReference>
<dbReference type="SFLD" id="SFLDF00562">
    <property type="entry name" value="HemN-like__clustered_with_heat"/>
    <property type="match status" value="1"/>
</dbReference>
<dbReference type="Pfam" id="PF06969">
    <property type="entry name" value="HemN_C"/>
    <property type="match status" value="1"/>
</dbReference>
<dbReference type="InterPro" id="IPR007197">
    <property type="entry name" value="rSAM"/>
</dbReference>
<evidence type="ECO:0000256" key="1">
    <source>
        <dbReference type="ARBA" id="ARBA00006100"/>
    </source>
</evidence>